<keyword evidence="4 11" id="KW-0812">Transmembrane</keyword>
<evidence type="ECO:0000313" key="14">
    <source>
        <dbReference type="EMBL" id="SDG71087.1"/>
    </source>
</evidence>
<dbReference type="GO" id="GO:0005524">
    <property type="term" value="F:ATP binding"/>
    <property type="evidence" value="ECO:0007669"/>
    <property type="project" value="UniProtKB-KW"/>
</dbReference>
<dbReference type="NCBIfam" id="TIGR00229">
    <property type="entry name" value="sensory_box"/>
    <property type="match status" value="1"/>
</dbReference>
<dbReference type="InterPro" id="IPR035965">
    <property type="entry name" value="PAS-like_dom_sf"/>
</dbReference>
<evidence type="ECO:0000256" key="5">
    <source>
        <dbReference type="ARBA" id="ARBA00022741"/>
    </source>
</evidence>
<accession>A0A1G7WGD8</accession>
<feature type="domain" description="PAS" evidence="12">
    <location>
        <begin position="139"/>
        <end position="188"/>
    </location>
</feature>
<dbReference type="InterPro" id="IPR029787">
    <property type="entry name" value="Nucleotide_cyclase"/>
</dbReference>
<keyword evidence="8 11" id="KW-1133">Transmembrane helix</keyword>
<dbReference type="EMBL" id="FNCV01000002">
    <property type="protein sequence ID" value="SDG71087.1"/>
    <property type="molecule type" value="Genomic_DNA"/>
</dbReference>
<dbReference type="GO" id="GO:0000160">
    <property type="term" value="P:phosphorelay signal transduction system"/>
    <property type="evidence" value="ECO:0007669"/>
    <property type="project" value="UniProtKB-KW"/>
</dbReference>
<evidence type="ECO:0000256" key="2">
    <source>
        <dbReference type="ARBA" id="ARBA00022553"/>
    </source>
</evidence>
<gene>
    <name evidence="14" type="ORF">SAMN05421742_102191</name>
</gene>
<keyword evidence="2" id="KW-0597">Phosphoprotein</keyword>
<evidence type="ECO:0000256" key="11">
    <source>
        <dbReference type="SAM" id="Phobius"/>
    </source>
</evidence>
<feature type="domain" description="GGDEF" evidence="13">
    <location>
        <begin position="299"/>
        <end position="432"/>
    </location>
</feature>
<dbReference type="Gene3D" id="3.30.70.270">
    <property type="match status" value="1"/>
</dbReference>
<dbReference type="Pfam" id="PF13493">
    <property type="entry name" value="DUF4118"/>
    <property type="match status" value="1"/>
</dbReference>
<keyword evidence="3" id="KW-0808">Transferase</keyword>
<dbReference type="PROSITE" id="PS50887">
    <property type="entry name" value="GGDEF"/>
    <property type="match status" value="1"/>
</dbReference>
<proteinExistence type="predicted"/>
<dbReference type="Pfam" id="PF13426">
    <property type="entry name" value="PAS_9"/>
    <property type="match status" value="1"/>
</dbReference>
<dbReference type="GO" id="GO:0016020">
    <property type="term" value="C:membrane"/>
    <property type="evidence" value="ECO:0007669"/>
    <property type="project" value="UniProtKB-SubCell"/>
</dbReference>
<evidence type="ECO:0000259" key="13">
    <source>
        <dbReference type="PROSITE" id="PS50887"/>
    </source>
</evidence>
<dbReference type="AlphaFoldDB" id="A0A1G7WGD8"/>
<dbReference type="Proteomes" id="UP000217076">
    <property type="component" value="Unassembled WGS sequence"/>
</dbReference>
<dbReference type="OrthoDB" id="9814202at2"/>
<dbReference type="NCBIfam" id="TIGR00254">
    <property type="entry name" value="GGDEF"/>
    <property type="match status" value="1"/>
</dbReference>
<evidence type="ECO:0000256" key="4">
    <source>
        <dbReference type="ARBA" id="ARBA00022692"/>
    </source>
</evidence>
<dbReference type="InterPro" id="IPR043128">
    <property type="entry name" value="Rev_trsase/Diguanyl_cyclase"/>
</dbReference>
<dbReference type="SUPFAM" id="SSF55785">
    <property type="entry name" value="PYP-like sensor domain (PAS domain)"/>
    <property type="match status" value="1"/>
</dbReference>
<protein>
    <submittedName>
        <fullName evidence="14">PAS domain S-box-containing protein/diguanylate cyclase (GGDEF) domain-containing protein</fullName>
    </submittedName>
</protein>
<dbReference type="SMART" id="SM00091">
    <property type="entry name" value="PAS"/>
    <property type="match status" value="1"/>
</dbReference>
<dbReference type="InterPro" id="IPR038318">
    <property type="entry name" value="KdpD_sf"/>
</dbReference>
<dbReference type="InterPro" id="IPR052163">
    <property type="entry name" value="DGC-Regulatory_Protein"/>
</dbReference>
<dbReference type="GO" id="GO:0016301">
    <property type="term" value="F:kinase activity"/>
    <property type="evidence" value="ECO:0007669"/>
    <property type="project" value="UniProtKB-KW"/>
</dbReference>
<keyword evidence="5" id="KW-0547">Nucleotide-binding</keyword>
<evidence type="ECO:0000313" key="15">
    <source>
        <dbReference type="Proteomes" id="UP000217076"/>
    </source>
</evidence>
<evidence type="ECO:0000259" key="12">
    <source>
        <dbReference type="PROSITE" id="PS50112"/>
    </source>
</evidence>
<dbReference type="Gene3D" id="1.20.120.620">
    <property type="entry name" value="Backbone structure of the membrane domain of e. Coli histidine kinase receptor kdpd"/>
    <property type="match status" value="1"/>
</dbReference>
<comment type="subcellular location">
    <subcellularLocation>
        <location evidence="1">Membrane</location>
        <topology evidence="1">Multi-pass membrane protein</topology>
    </subcellularLocation>
</comment>
<dbReference type="PANTHER" id="PTHR46663:SF3">
    <property type="entry name" value="SLL0267 PROTEIN"/>
    <property type="match status" value="1"/>
</dbReference>
<dbReference type="PROSITE" id="PS50112">
    <property type="entry name" value="PAS"/>
    <property type="match status" value="1"/>
</dbReference>
<keyword evidence="9" id="KW-0902">Two-component regulatory system</keyword>
<keyword evidence="10 11" id="KW-0472">Membrane</keyword>
<sequence length="445" mass="49429">MPHGRPKPHPRIDAALACLHGLMPADKSWRHRVLLVLVLMAVALGARLLIAPLDGGIQYITFFPSVAIAAVLGGFWAGMFAALIGTLLATYLFWPPYMAWTFGFEKEMLLSNAVFLVDALLVCTAIEAMHSFYRRFLGAEEDLRLAATVYAHSSEGIMVTDANSRILTVNPAFTEITGYAADEAVGQSPALLRSNRHEPRFYDDMWQAIAKDGSWQGEVWNRRKNGEAYLQWLSINRATDQTSRNLRFVAVFRDITDSHLKDEQIRHLAFHDPLTGLPNRLILYDRLQHAIARTRREDECLALIFLDLDRFKEVNDRLGHEIGDLLLQEVARRIQDHLRASDTAVRLGGDEFVVLMEGQDPVAHCPRASSALIRAISQPMELQGHTVQVGASLGVAYFPDDAEDMDTLLNKADAAMYAAKSAGRNTYRLSADLPPMAASPVVAPG</sequence>
<dbReference type="InterPro" id="IPR025201">
    <property type="entry name" value="KdpD_TM"/>
</dbReference>
<dbReference type="SMART" id="SM00267">
    <property type="entry name" value="GGDEF"/>
    <property type="match status" value="1"/>
</dbReference>
<feature type="transmembrane region" description="Helical" evidence="11">
    <location>
        <begin position="29"/>
        <end position="50"/>
    </location>
</feature>
<evidence type="ECO:0000256" key="10">
    <source>
        <dbReference type="ARBA" id="ARBA00023136"/>
    </source>
</evidence>
<evidence type="ECO:0000256" key="8">
    <source>
        <dbReference type="ARBA" id="ARBA00022989"/>
    </source>
</evidence>
<dbReference type="PANTHER" id="PTHR46663">
    <property type="entry name" value="DIGUANYLATE CYCLASE DGCT-RELATED"/>
    <property type="match status" value="1"/>
</dbReference>
<dbReference type="SUPFAM" id="SSF55073">
    <property type="entry name" value="Nucleotide cyclase"/>
    <property type="match status" value="1"/>
</dbReference>
<dbReference type="Pfam" id="PF00990">
    <property type="entry name" value="GGDEF"/>
    <property type="match status" value="1"/>
</dbReference>
<dbReference type="STRING" id="83401.SAMN05421742_102191"/>
<evidence type="ECO:0000256" key="9">
    <source>
        <dbReference type="ARBA" id="ARBA00023012"/>
    </source>
</evidence>
<feature type="transmembrane region" description="Helical" evidence="11">
    <location>
        <begin position="62"/>
        <end position="93"/>
    </location>
</feature>
<evidence type="ECO:0000256" key="3">
    <source>
        <dbReference type="ARBA" id="ARBA00022679"/>
    </source>
</evidence>
<dbReference type="CDD" id="cd01949">
    <property type="entry name" value="GGDEF"/>
    <property type="match status" value="1"/>
</dbReference>
<name>A0A1G7WGD8_9PROT</name>
<evidence type="ECO:0000256" key="7">
    <source>
        <dbReference type="ARBA" id="ARBA00022840"/>
    </source>
</evidence>
<evidence type="ECO:0000256" key="1">
    <source>
        <dbReference type="ARBA" id="ARBA00004141"/>
    </source>
</evidence>
<dbReference type="Gene3D" id="3.30.450.20">
    <property type="entry name" value="PAS domain"/>
    <property type="match status" value="1"/>
</dbReference>
<dbReference type="InterPro" id="IPR000160">
    <property type="entry name" value="GGDEF_dom"/>
</dbReference>
<keyword evidence="7" id="KW-0067">ATP-binding</keyword>
<reference evidence="15" key="1">
    <citation type="submission" date="2016-10" db="EMBL/GenBank/DDBJ databases">
        <authorList>
            <person name="Varghese N."/>
            <person name="Submissions S."/>
        </authorList>
    </citation>
    <scope>NUCLEOTIDE SEQUENCE [LARGE SCALE GENOMIC DNA]</scope>
    <source>
        <strain evidence="15">930I</strain>
    </source>
</reference>
<keyword evidence="6" id="KW-0418">Kinase</keyword>
<dbReference type="CDD" id="cd00130">
    <property type="entry name" value="PAS"/>
    <property type="match status" value="1"/>
</dbReference>
<dbReference type="FunFam" id="3.30.70.270:FF:000001">
    <property type="entry name" value="Diguanylate cyclase domain protein"/>
    <property type="match status" value="1"/>
</dbReference>
<feature type="transmembrane region" description="Helical" evidence="11">
    <location>
        <begin position="113"/>
        <end position="133"/>
    </location>
</feature>
<evidence type="ECO:0000256" key="6">
    <source>
        <dbReference type="ARBA" id="ARBA00022777"/>
    </source>
</evidence>
<dbReference type="InterPro" id="IPR000014">
    <property type="entry name" value="PAS"/>
</dbReference>
<keyword evidence="15" id="KW-1185">Reference proteome</keyword>
<organism evidence="14 15">
    <name type="scientific">Roseospirillum parvum</name>
    <dbReference type="NCBI Taxonomy" id="83401"/>
    <lineage>
        <taxon>Bacteria</taxon>
        <taxon>Pseudomonadati</taxon>
        <taxon>Pseudomonadota</taxon>
        <taxon>Alphaproteobacteria</taxon>
        <taxon>Rhodospirillales</taxon>
        <taxon>Rhodospirillaceae</taxon>
        <taxon>Roseospirillum</taxon>
    </lineage>
</organism>